<dbReference type="PANTHER" id="PTHR32060">
    <property type="entry name" value="TAIL-SPECIFIC PROTEASE"/>
    <property type="match status" value="1"/>
</dbReference>
<dbReference type="AlphaFoldDB" id="A0A418NAI3"/>
<feature type="domain" description="Tail specific protease" evidence="1">
    <location>
        <begin position="236"/>
        <end position="452"/>
    </location>
</feature>
<accession>A0A418NAI3</accession>
<reference evidence="2 3" key="1">
    <citation type="submission" date="2018-08" db="EMBL/GenBank/DDBJ databases">
        <title>Proposal of Muricauda 72 sp.nov. and Muricauda NH166 sp.nov., isolated from seawater.</title>
        <authorList>
            <person name="Cheng H."/>
            <person name="Wu Y.-H."/>
            <person name="Guo L.-L."/>
            <person name="Xu X.-W."/>
        </authorList>
    </citation>
    <scope>NUCLEOTIDE SEQUENCE [LARGE SCALE GENOMIC DNA]</scope>
    <source>
        <strain evidence="2 3">NH166</strain>
    </source>
</reference>
<dbReference type="InterPro" id="IPR029045">
    <property type="entry name" value="ClpP/crotonase-like_dom_sf"/>
</dbReference>
<comment type="caution">
    <text evidence="2">The sequence shown here is derived from an EMBL/GenBank/DDBJ whole genome shotgun (WGS) entry which is preliminary data.</text>
</comment>
<protein>
    <recommendedName>
        <fullName evidence="1">Tail specific protease domain-containing protein</fullName>
    </recommendedName>
</protein>
<organism evidence="2 3">
    <name type="scientific">Flagellimonas aequoris</name>
    <dbReference type="NCBI Taxonomy" id="2306997"/>
    <lineage>
        <taxon>Bacteria</taxon>
        <taxon>Pseudomonadati</taxon>
        <taxon>Bacteroidota</taxon>
        <taxon>Flavobacteriia</taxon>
        <taxon>Flavobacteriales</taxon>
        <taxon>Flavobacteriaceae</taxon>
        <taxon>Flagellimonas</taxon>
    </lineage>
</organism>
<dbReference type="GO" id="GO:0007165">
    <property type="term" value="P:signal transduction"/>
    <property type="evidence" value="ECO:0007669"/>
    <property type="project" value="TreeGrafter"/>
</dbReference>
<dbReference type="Proteomes" id="UP000284189">
    <property type="component" value="Unassembled WGS sequence"/>
</dbReference>
<dbReference type="Gene3D" id="3.90.226.10">
    <property type="entry name" value="2-enoyl-CoA Hydratase, Chain A, domain 1"/>
    <property type="match status" value="1"/>
</dbReference>
<dbReference type="GO" id="GO:0004175">
    <property type="term" value="F:endopeptidase activity"/>
    <property type="evidence" value="ECO:0007669"/>
    <property type="project" value="TreeGrafter"/>
</dbReference>
<dbReference type="GO" id="GO:0030288">
    <property type="term" value="C:outer membrane-bounded periplasmic space"/>
    <property type="evidence" value="ECO:0007669"/>
    <property type="project" value="TreeGrafter"/>
</dbReference>
<evidence type="ECO:0000313" key="3">
    <source>
        <dbReference type="Proteomes" id="UP000284189"/>
    </source>
</evidence>
<evidence type="ECO:0000259" key="1">
    <source>
        <dbReference type="SMART" id="SM00245"/>
    </source>
</evidence>
<dbReference type="InterPro" id="IPR005151">
    <property type="entry name" value="Tail-specific_protease"/>
</dbReference>
<dbReference type="GO" id="GO:0006508">
    <property type="term" value="P:proteolysis"/>
    <property type="evidence" value="ECO:0007669"/>
    <property type="project" value="InterPro"/>
</dbReference>
<evidence type="ECO:0000313" key="2">
    <source>
        <dbReference type="EMBL" id="RIV73248.1"/>
    </source>
</evidence>
<dbReference type="EMBL" id="QXFJ01000009">
    <property type="protein sequence ID" value="RIV73248.1"/>
    <property type="molecule type" value="Genomic_DNA"/>
</dbReference>
<dbReference type="SMART" id="SM00245">
    <property type="entry name" value="TSPc"/>
    <property type="match status" value="1"/>
</dbReference>
<proteinExistence type="predicted"/>
<sequence length="468" mass="53637">MTNYLYVKIYYQSLIIKKTIMRSTVLFLFILLVSSSLTAQKTPFENIQSEIQPEELKKDIDVWFDWIHATHPDLSYTVKDMDVFYNSIAQIKDSITPPLKVLEFWKRISPLNSQLSDGHTFVGYINSGIVEDYVSKGGVLFPFEVLFNKNKLVIQSFIDGKPTNYKGYQIVEINTVPIGTITASLLSRINGDSEEHRKALLQTKFAIFHMLMYGEQNEFSIKIRQGKKEKTISVSGLSILPKLYREETFEDNFNFKILDRDNAVLTIKSFWWDDKERYYDYMDNAFTSLKEKKISHLIIDIRENGGGDDEFWMKGILKYIADKPYRWGSNYKKKIIAKYRDAGEVIGSIKTGEIDTLIPVDMDITNTFKGKVSVLIGPYTYSSSILFANTIQDYSFGQLVGEPTGGKSGQTGSIQFFKMPYSGLMAVSPRFYLERPNGGNPTEPVVPDIVIDYDKLNPDELIDKLIKK</sequence>
<dbReference type="GO" id="GO:0008236">
    <property type="term" value="F:serine-type peptidase activity"/>
    <property type="evidence" value="ECO:0007669"/>
    <property type="project" value="InterPro"/>
</dbReference>
<gene>
    <name evidence="2" type="ORF">D2U88_03665</name>
</gene>
<name>A0A418NAI3_9FLAO</name>
<dbReference type="Pfam" id="PF03572">
    <property type="entry name" value="Peptidase_S41"/>
    <property type="match status" value="1"/>
</dbReference>
<dbReference type="SUPFAM" id="SSF52096">
    <property type="entry name" value="ClpP/crotonase"/>
    <property type="match status" value="1"/>
</dbReference>
<dbReference type="PANTHER" id="PTHR32060:SF22">
    <property type="entry name" value="CARBOXYL-TERMINAL-PROCESSING PEPTIDASE 3, CHLOROPLASTIC"/>
    <property type="match status" value="1"/>
</dbReference>